<evidence type="ECO:0000313" key="1">
    <source>
        <dbReference type="EMBL" id="MBW0502771.1"/>
    </source>
</evidence>
<evidence type="ECO:0000313" key="2">
    <source>
        <dbReference type="Proteomes" id="UP000765509"/>
    </source>
</evidence>
<proteinExistence type="predicted"/>
<keyword evidence="2" id="KW-1185">Reference proteome</keyword>
<gene>
    <name evidence="1" type="ORF">O181_042486</name>
</gene>
<comment type="caution">
    <text evidence="1">The sequence shown here is derived from an EMBL/GenBank/DDBJ whole genome shotgun (WGS) entry which is preliminary data.</text>
</comment>
<dbReference type="Proteomes" id="UP000765509">
    <property type="component" value="Unassembled WGS sequence"/>
</dbReference>
<name>A0A9Q3DEY6_9BASI</name>
<sequence>MVRMQDFENLSDEKLIFQDFRAKGRGDRPNWSRAIDADCRPRIRSTDSQSLTLPSLAAFSAQGILHLPSPHTIFILNSICSYREQQSSTHEQFDPIEFFNKRHLSG</sequence>
<organism evidence="1 2">
    <name type="scientific">Austropuccinia psidii MF-1</name>
    <dbReference type="NCBI Taxonomy" id="1389203"/>
    <lineage>
        <taxon>Eukaryota</taxon>
        <taxon>Fungi</taxon>
        <taxon>Dikarya</taxon>
        <taxon>Basidiomycota</taxon>
        <taxon>Pucciniomycotina</taxon>
        <taxon>Pucciniomycetes</taxon>
        <taxon>Pucciniales</taxon>
        <taxon>Sphaerophragmiaceae</taxon>
        <taxon>Austropuccinia</taxon>
    </lineage>
</organism>
<dbReference type="AlphaFoldDB" id="A0A9Q3DEY6"/>
<protein>
    <submittedName>
        <fullName evidence="1">Uncharacterized protein</fullName>
    </submittedName>
</protein>
<dbReference type="EMBL" id="AVOT02017005">
    <property type="protein sequence ID" value="MBW0502771.1"/>
    <property type="molecule type" value="Genomic_DNA"/>
</dbReference>
<accession>A0A9Q3DEY6</accession>
<reference evidence="1" key="1">
    <citation type="submission" date="2021-03" db="EMBL/GenBank/DDBJ databases">
        <title>Draft genome sequence of rust myrtle Austropuccinia psidii MF-1, a brazilian biotype.</title>
        <authorList>
            <person name="Quecine M.C."/>
            <person name="Pachon D.M.R."/>
            <person name="Bonatelli M.L."/>
            <person name="Correr F.H."/>
            <person name="Franceschini L.M."/>
            <person name="Leite T.F."/>
            <person name="Margarido G.R.A."/>
            <person name="Almeida C.A."/>
            <person name="Ferrarezi J.A."/>
            <person name="Labate C.A."/>
        </authorList>
    </citation>
    <scope>NUCLEOTIDE SEQUENCE</scope>
    <source>
        <strain evidence="1">MF-1</strain>
    </source>
</reference>